<dbReference type="Proteomes" id="UP001258181">
    <property type="component" value="Unassembled WGS sequence"/>
</dbReference>
<sequence>MRDSCGISGTGETIQCRKATNGLTARPAESEHPETEINYFQKQQSMRKQPIYFVHVIFSDISIDMLAFMT</sequence>
<organism evidence="2 3">
    <name type="scientific">Fictibacillus barbaricus</name>
    <dbReference type="NCBI Taxonomy" id="182136"/>
    <lineage>
        <taxon>Bacteria</taxon>
        <taxon>Bacillati</taxon>
        <taxon>Bacillota</taxon>
        <taxon>Bacilli</taxon>
        <taxon>Bacillales</taxon>
        <taxon>Fictibacillaceae</taxon>
        <taxon>Fictibacillus</taxon>
    </lineage>
</organism>
<protein>
    <submittedName>
        <fullName evidence="2">Uncharacterized protein</fullName>
    </submittedName>
</protein>
<evidence type="ECO:0000313" key="3">
    <source>
        <dbReference type="Proteomes" id="UP001258181"/>
    </source>
</evidence>
<proteinExistence type="predicted"/>
<name>A0ABU1TYD8_9BACL</name>
<evidence type="ECO:0000313" key="2">
    <source>
        <dbReference type="EMBL" id="MDR7072236.1"/>
    </source>
</evidence>
<gene>
    <name evidence="2" type="ORF">J2X07_001213</name>
</gene>
<keyword evidence="3" id="KW-1185">Reference proteome</keyword>
<keyword evidence="1" id="KW-1133">Transmembrane helix</keyword>
<keyword evidence="1" id="KW-0472">Membrane</keyword>
<reference evidence="2 3" key="1">
    <citation type="submission" date="2023-07" db="EMBL/GenBank/DDBJ databases">
        <title>Sorghum-associated microbial communities from plants grown in Nebraska, USA.</title>
        <authorList>
            <person name="Schachtman D."/>
        </authorList>
    </citation>
    <scope>NUCLEOTIDE SEQUENCE [LARGE SCALE GENOMIC DNA]</scope>
    <source>
        <strain evidence="2 3">BE211</strain>
    </source>
</reference>
<evidence type="ECO:0000256" key="1">
    <source>
        <dbReference type="SAM" id="Phobius"/>
    </source>
</evidence>
<accession>A0ABU1TYD8</accession>
<comment type="caution">
    <text evidence="2">The sequence shown here is derived from an EMBL/GenBank/DDBJ whole genome shotgun (WGS) entry which is preliminary data.</text>
</comment>
<feature type="transmembrane region" description="Helical" evidence="1">
    <location>
        <begin position="51"/>
        <end position="69"/>
    </location>
</feature>
<dbReference type="EMBL" id="JAVDWA010000002">
    <property type="protein sequence ID" value="MDR7072236.1"/>
    <property type="molecule type" value="Genomic_DNA"/>
</dbReference>
<keyword evidence="1" id="KW-0812">Transmembrane</keyword>